<dbReference type="PANTHER" id="PTHR34473:SF3">
    <property type="entry name" value="TRANSMEMBRANE PROTEIN-RELATED"/>
    <property type="match status" value="1"/>
</dbReference>
<feature type="domain" description="YdbS-like PH" evidence="2">
    <location>
        <begin position="79"/>
        <end position="159"/>
    </location>
</feature>
<dbReference type="InterPro" id="IPR014529">
    <property type="entry name" value="UCP026631"/>
</dbReference>
<dbReference type="EMBL" id="JBHUKU010000008">
    <property type="protein sequence ID" value="MFD2460270.1"/>
    <property type="molecule type" value="Genomic_DNA"/>
</dbReference>
<protein>
    <submittedName>
        <fullName evidence="3">PH domain-containing protein</fullName>
    </submittedName>
</protein>
<sequence length="520" mass="59190">MNPVAADAMERMPPLRELEDELPWLSLDIKLFYVNAVKFTISLATSLTSYFLYDSGPIWPLLVVSTISAVYTLRDLWRWMFTRYRVTPERVERRTGLLIREERHVRRDRIRSVSSSAKLRHRIVKLRVVHIGSGEGKHFKAAFKLDALSKDMAAQLRRELIPRDADAPEERETVIARLRWIWFWYNIFHFWAILAGVLFLISQYFLLQTFAVDLIDVIAGLIHWANLGVWRTVGAAIGITFVLGYFSLALEFAAKHWNFELVRTTSGEDGTELRTRQGLFTTKTVHREDRRIRGVHLHEPLLWRWMKLTETKVITTGLNASLNESAHILPRAPYRDALHAATHVFPDEYRPLEAPLLRHPAGAFRRRLLWAAYGPAATAGLLLWFGLTDVVPMSWWPVPLFLLPLTWALAWVAYRTLGHALVGPYLVTRHGAAGRSTTVLRTGAVIGWRLRQTIFQRMGNRMTVGIPTAAGDRYYRAIDVSTEQAVAFVAGADPVLANEFLSGTGTPPAESHFAPRSEAP</sequence>
<reference evidence="4" key="1">
    <citation type="journal article" date="2019" name="Int. J. Syst. Evol. Microbiol.">
        <title>The Global Catalogue of Microorganisms (GCM) 10K type strain sequencing project: providing services to taxonomists for standard genome sequencing and annotation.</title>
        <authorList>
            <consortium name="The Broad Institute Genomics Platform"/>
            <consortium name="The Broad Institute Genome Sequencing Center for Infectious Disease"/>
            <person name="Wu L."/>
            <person name="Ma J."/>
        </authorList>
    </citation>
    <scope>NUCLEOTIDE SEQUENCE [LARGE SCALE GENOMIC DNA]</scope>
    <source>
        <strain evidence="4">CGMCC 4.7643</strain>
    </source>
</reference>
<organism evidence="3 4">
    <name type="scientific">Amycolatopsis samaneae</name>
    <dbReference type="NCBI Taxonomy" id="664691"/>
    <lineage>
        <taxon>Bacteria</taxon>
        <taxon>Bacillati</taxon>
        <taxon>Actinomycetota</taxon>
        <taxon>Actinomycetes</taxon>
        <taxon>Pseudonocardiales</taxon>
        <taxon>Pseudonocardiaceae</taxon>
        <taxon>Amycolatopsis</taxon>
    </lineage>
</organism>
<feature type="transmembrane region" description="Helical" evidence="1">
    <location>
        <begin position="181"/>
        <end position="207"/>
    </location>
</feature>
<accession>A0ABW5GGE5</accession>
<dbReference type="PIRSF" id="PIRSF026631">
    <property type="entry name" value="UCP026631"/>
    <property type="match status" value="1"/>
</dbReference>
<feature type="transmembrane region" description="Helical" evidence="1">
    <location>
        <begin position="58"/>
        <end position="77"/>
    </location>
</feature>
<feature type="transmembrane region" description="Helical" evidence="1">
    <location>
        <begin position="393"/>
        <end position="414"/>
    </location>
</feature>
<evidence type="ECO:0000256" key="1">
    <source>
        <dbReference type="SAM" id="Phobius"/>
    </source>
</evidence>
<keyword evidence="1" id="KW-0812">Transmembrane</keyword>
<dbReference type="InterPro" id="IPR005182">
    <property type="entry name" value="YdbS-like_PH"/>
</dbReference>
<feature type="transmembrane region" description="Helical" evidence="1">
    <location>
        <begin position="368"/>
        <end position="387"/>
    </location>
</feature>
<proteinExistence type="predicted"/>
<evidence type="ECO:0000259" key="2">
    <source>
        <dbReference type="Pfam" id="PF03703"/>
    </source>
</evidence>
<evidence type="ECO:0000313" key="4">
    <source>
        <dbReference type="Proteomes" id="UP001597419"/>
    </source>
</evidence>
<comment type="caution">
    <text evidence="3">The sequence shown here is derived from an EMBL/GenBank/DDBJ whole genome shotgun (WGS) entry which is preliminary data.</text>
</comment>
<name>A0ABW5GGE5_9PSEU</name>
<gene>
    <name evidence="3" type="ORF">ACFSYJ_16790</name>
</gene>
<feature type="transmembrane region" description="Helical" evidence="1">
    <location>
        <begin position="31"/>
        <end position="52"/>
    </location>
</feature>
<dbReference type="RefSeq" id="WP_345398086.1">
    <property type="nucleotide sequence ID" value="NZ_BAABHG010000009.1"/>
</dbReference>
<evidence type="ECO:0000313" key="3">
    <source>
        <dbReference type="EMBL" id="MFD2460270.1"/>
    </source>
</evidence>
<feature type="transmembrane region" description="Helical" evidence="1">
    <location>
        <begin position="227"/>
        <end position="248"/>
    </location>
</feature>
<dbReference type="PANTHER" id="PTHR34473">
    <property type="entry name" value="UPF0699 TRANSMEMBRANE PROTEIN YDBS"/>
    <property type="match status" value="1"/>
</dbReference>
<dbReference type="Proteomes" id="UP001597419">
    <property type="component" value="Unassembled WGS sequence"/>
</dbReference>
<keyword evidence="1" id="KW-1133">Transmembrane helix</keyword>
<dbReference type="Pfam" id="PF03703">
    <property type="entry name" value="bPH_2"/>
    <property type="match status" value="1"/>
</dbReference>
<keyword evidence="1" id="KW-0472">Membrane</keyword>
<keyword evidence="4" id="KW-1185">Reference proteome</keyword>